<evidence type="ECO:0000313" key="2">
    <source>
        <dbReference type="EMBL" id="VIP02921.1"/>
    </source>
</evidence>
<dbReference type="KEGG" id="tim:GMBLW1_10390"/>
<reference evidence="2" key="1">
    <citation type="submission" date="2019-04" db="EMBL/GenBank/DDBJ databases">
        <authorList>
            <consortium name="Science for Life Laboratories"/>
        </authorList>
    </citation>
    <scope>NUCLEOTIDE SEQUENCE</scope>
    <source>
        <strain evidence="2">MBLW1</strain>
    </source>
</reference>
<protein>
    <submittedName>
        <fullName evidence="2">Uncharacterized protein</fullName>
    </submittedName>
</protein>
<keyword evidence="1" id="KW-0812">Transmembrane</keyword>
<sequence length="555" mass="63758">MFTDQKWIVVLLSIGLIGLGTFFVFADGILEWFRWRRKMRDAARPPGVLRRLIRGSIAVFWWILTILGMLLALAMPLIAVVGIYPGLFRLHQANLSIRDTVIFAESRAIQDAFFRKLLLQTEPLLPKEKLEIPDFLKLPTGNPRGFLDFGVSTRGDEIVAWAGRIKDRYEFGFFRMDDWLSESYRCVAAQLGMRWQEAIRATETLTQGRDAETIAALREAGKRILDQMPASPPKDPWLIDVVAVRFYLPNAEQRQIDETIWREMLGDPQRFGNDIWAMWLELGDEFRPAMNPRLQSLYPNDSEFASFIAVRDRFLGLDSVSNRVQEFETAQDQRREERRDWLTISSNNVLTPMVMGSMFCPNDDVSILAFGRGFGKPLLLAEGGWIDYLALFSLVFVGGVILQRILRKISTSLFGRMLWLGEKSLFREFERDVFHPWTNLFTMTIGLLASWWVSRTWMDPMIGVHCRSEIELMAAVVWSVLTGGLLVELIENGLVVLMIRLSFNPYRTILDNVAVILISIVVMQFFENSWIAIVSSLVIGLAGSWVHKLRAWFRS</sequence>
<gene>
    <name evidence="2" type="ORF">GMBLW1_10390</name>
</gene>
<dbReference type="EMBL" id="LR586016">
    <property type="protein sequence ID" value="VIP02921.1"/>
    <property type="molecule type" value="Genomic_DNA"/>
</dbReference>
<evidence type="ECO:0000256" key="1">
    <source>
        <dbReference type="SAM" id="Phobius"/>
    </source>
</evidence>
<feature type="transmembrane region" description="Helical" evidence="1">
    <location>
        <begin position="385"/>
        <end position="406"/>
    </location>
</feature>
<keyword evidence="1" id="KW-1133">Transmembrane helix</keyword>
<proteinExistence type="predicted"/>
<keyword evidence="3" id="KW-1185">Reference proteome</keyword>
<dbReference type="InParanoid" id="A0A6C2YNQ5"/>
<keyword evidence="1" id="KW-0472">Membrane</keyword>
<feature type="transmembrane region" description="Helical" evidence="1">
    <location>
        <begin position="59"/>
        <end position="84"/>
    </location>
</feature>
<dbReference type="Proteomes" id="UP000464378">
    <property type="component" value="Chromosome"/>
</dbReference>
<feature type="transmembrane region" description="Helical" evidence="1">
    <location>
        <begin position="433"/>
        <end position="453"/>
    </location>
</feature>
<dbReference type="AlphaFoldDB" id="A0A6C2YNQ5"/>
<feature type="transmembrane region" description="Helical" evidence="1">
    <location>
        <begin position="509"/>
        <end position="526"/>
    </location>
</feature>
<accession>A0A6C2YNQ5</accession>
<dbReference type="EMBL" id="LR593887">
    <property type="protein sequence ID" value="VTS02851.1"/>
    <property type="molecule type" value="Genomic_DNA"/>
</dbReference>
<feature type="transmembrane region" description="Helical" evidence="1">
    <location>
        <begin position="6"/>
        <end position="30"/>
    </location>
</feature>
<organism evidence="2">
    <name type="scientific">Tuwongella immobilis</name>
    <dbReference type="NCBI Taxonomy" id="692036"/>
    <lineage>
        <taxon>Bacteria</taxon>
        <taxon>Pseudomonadati</taxon>
        <taxon>Planctomycetota</taxon>
        <taxon>Planctomycetia</taxon>
        <taxon>Gemmatales</taxon>
        <taxon>Gemmataceae</taxon>
        <taxon>Tuwongella</taxon>
    </lineage>
</organism>
<feature type="transmembrane region" description="Helical" evidence="1">
    <location>
        <begin position="473"/>
        <end position="497"/>
    </location>
</feature>
<evidence type="ECO:0000313" key="3">
    <source>
        <dbReference type="Proteomes" id="UP000464378"/>
    </source>
</evidence>
<feature type="transmembrane region" description="Helical" evidence="1">
    <location>
        <begin position="532"/>
        <end position="553"/>
    </location>
</feature>
<name>A0A6C2YNQ5_9BACT</name>